<feature type="transmembrane region" description="Helical" evidence="8">
    <location>
        <begin position="536"/>
        <end position="558"/>
    </location>
</feature>
<keyword evidence="5 8" id="KW-0812">Transmembrane</keyword>
<dbReference type="NCBIfam" id="TIGR03802">
    <property type="entry name" value="Asp_Ala_antiprt"/>
    <property type="match status" value="1"/>
</dbReference>
<dbReference type="InterPro" id="IPR006037">
    <property type="entry name" value="RCK_C"/>
</dbReference>
<sequence>MEVLKHIIHEAPEFAVFFSLVLGHAVGKIKVGSFSLGSVASTLIFALIIGQLGVSISPVFKAACFALFVYSIGFKSGPEFFGSLNRGTVKLLILALVVCVTGLFLVIVICHLLGMNKGLAAGLAAGALTESATMGTASDAINRLGLSAEETQKLSSNMAVAFAITYVLGTITVIIFLRNIVPHILKVNLKEEAKKLEASLSGEGKEISGSINPYSPIIARAYKVVFIPDSIKTAADIEFLLGDRTSVFRVMKQDKIFDCTPETSIAKGDIVAMMGNYSTVMNAEKIIGPEVNNPEVLTYNGKLVKVVLTNSRYHNKSIKEIAGDADAHDLRGVFLINIKRQENEIPMFPNTVLRRGDVVQLMGDKAQVDKISVKIGYVEKSSDKSDLIMLTTGIVLGILLGLLSVNIGGIPITLGVGGGVLVSGLFFGWLRSKYPVFGSLPGAAQWVLQEFGLSAFAAVVGLSAGPAAIEALHQSGPELIVLGIIVALVPQVVGLFVGHKLLKLNPIILVGGLCGSQTVAAALSAVSDEAESTTPVLGFTVTYAIGNVLLAIWGPIIVNLV</sequence>
<dbReference type="SUPFAM" id="SSF116726">
    <property type="entry name" value="TrkA C-terminal domain-like"/>
    <property type="match status" value="1"/>
</dbReference>
<evidence type="ECO:0000256" key="6">
    <source>
        <dbReference type="ARBA" id="ARBA00022989"/>
    </source>
</evidence>
<feature type="transmembrane region" description="Helical" evidence="8">
    <location>
        <begin position="451"/>
        <end position="473"/>
    </location>
</feature>
<dbReference type="AlphaFoldDB" id="A0A2S5A8Z0"/>
<dbReference type="InterPro" id="IPR036721">
    <property type="entry name" value="RCK_C_sf"/>
</dbReference>
<dbReference type="InterPro" id="IPR050144">
    <property type="entry name" value="AAE_transporter"/>
</dbReference>
<feature type="domain" description="YidE/YbjL duplication" evidence="10">
    <location>
        <begin position="16"/>
        <end position="180"/>
    </location>
</feature>
<evidence type="ECO:0000256" key="3">
    <source>
        <dbReference type="ARBA" id="ARBA00022448"/>
    </source>
</evidence>
<dbReference type="Gene3D" id="3.30.70.1450">
    <property type="entry name" value="Regulator of K+ conductance, C-terminal domain"/>
    <property type="match status" value="1"/>
</dbReference>
<dbReference type="Pfam" id="PF06826">
    <property type="entry name" value="Asp-Al_Ex"/>
    <property type="match status" value="2"/>
</dbReference>
<feature type="domain" description="RCK C-terminal" evidence="9">
    <location>
        <begin position="306"/>
        <end position="372"/>
    </location>
</feature>
<comment type="caution">
    <text evidence="11">The sequence shown here is derived from an EMBL/GenBank/DDBJ whole genome shotgun (WGS) entry which is preliminary data.</text>
</comment>
<evidence type="ECO:0000256" key="1">
    <source>
        <dbReference type="ARBA" id="ARBA00004651"/>
    </source>
</evidence>
<dbReference type="GO" id="GO:0008324">
    <property type="term" value="F:monoatomic cation transmembrane transporter activity"/>
    <property type="evidence" value="ECO:0007669"/>
    <property type="project" value="InterPro"/>
</dbReference>
<dbReference type="RefSeq" id="WP_103787128.1">
    <property type="nucleotide sequence ID" value="NZ_PQVF01000001.1"/>
</dbReference>
<proteinExistence type="inferred from homology"/>
<keyword evidence="6 8" id="KW-1133">Transmembrane helix</keyword>
<evidence type="ECO:0000256" key="7">
    <source>
        <dbReference type="ARBA" id="ARBA00023136"/>
    </source>
</evidence>
<dbReference type="Pfam" id="PF02080">
    <property type="entry name" value="TrkA_C"/>
    <property type="match status" value="1"/>
</dbReference>
<feature type="transmembrane region" description="Helical" evidence="8">
    <location>
        <begin position="387"/>
        <end position="404"/>
    </location>
</feature>
<feature type="transmembrane region" description="Helical" evidence="8">
    <location>
        <begin position="479"/>
        <end position="497"/>
    </location>
</feature>
<keyword evidence="7 8" id="KW-0472">Membrane</keyword>
<dbReference type="NCBIfam" id="TIGR01625">
    <property type="entry name" value="YidE_YbjL_dupl"/>
    <property type="match status" value="1"/>
</dbReference>
<evidence type="ECO:0000313" key="12">
    <source>
        <dbReference type="Proteomes" id="UP000236893"/>
    </source>
</evidence>
<organism evidence="11 12">
    <name type="scientific">Solitalea longa</name>
    <dbReference type="NCBI Taxonomy" id="2079460"/>
    <lineage>
        <taxon>Bacteria</taxon>
        <taxon>Pseudomonadati</taxon>
        <taxon>Bacteroidota</taxon>
        <taxon>Sphingobacteriia</taxon>
        <taxon>Sphingobacteriales</taxon>
        <taxon>Sphingobacteriaceae</taxon>
        <taxon>Solitalea</taxon>
    </lineage>
</organism>
<evidence type="ECO:0000256" key="4">
    <source>
        <dbReference type="ARBA" id="ARBA00022475"/>
    </source>
</evidence>
<evidence type="ECO:0000259" key="10">
    <source>
        <dbReference type="Pfam" id="PF06826"/>
    </source>
</evidence>
<comment type="subcellular location">
    <subcellularLocation>
        <location evidence="1">Cell membrane</location>
        <topology evidence="1">Multi-pass membrane protein</topology>
    </subcellularLocation>
</comment>
<feature type="transmembrane region" description="Helical" evidence="8">
    <location>
        <begin position="159"/>
        <end position="181"/>
    </location>
</feature>
<gene>
    <name evidence="11" type="primary">aspT</name>
    <name evidence="11" type="ORF">C3K47_00560</name>
</gene>
<feature type="transmembrane region" description="Helical" evidence="8">
    <location>
        <begin position="410"/>
        <end position="430"/>
    </location>
</feature>
<dbReference type="Proteomes" id="UP000236893">
    <property type="component" value="Unassembled WGS sequence"/>
</dbReference>
<name>A0A2S5A8Z0_9SPHI</name>
<evidence type="ECO:0000256" key="2">
    <source>
        <dbReference type="ARBA" id="ARBA00009854"/>
    </source>
</evidence>
<accession>A0A2S5A8Z0</accession>
<dbReference type="InterPro" id="IPR022457">
    <property type="entry name" value="Asp_Ala_antiprt"/>
</dbReference>
<evidence type="ECO:0000256" key="5">
    <source>
        <dbReference type="ARBA" id="ARBA00022692"/>
    </source>
</evidence>
<dbReference type="PANTHER" id="PTHR30445:SF9">
    <property type="match status" value="1"/>
</dbReference>
<keyword evidence="3" id="KW-0813">Transport</keyword>
<evidence type="ECO:0000313" key="11">
    <source>
        <dbReference type="EMBL" id="POY39025.1"/>
    </source>
</evidence>
<dbReference type="OrthoDB" id="9155749at2"/>
<protein>
    <submittedName>
        <fullName evidence="11">Aspartate-alanine antiporter</fullName>
    </submittedName>
</protein>
<comment type="similarity">
    <text evidence="2">Belongs to the AAE transporter (TC 2.A.81) family.</text>
</comment>
<feature type="domain" description="YidE/YbjL duplication" evidence="10">
    <location>
        <begin position="390"/>
        <end position="558"/>
    </location>
</feature>
<keyword evidence="4" id="KW-1003">Cell membrane</keyword>
<feature type="transmembrane region" description="Helical" evidence="8">
    <location>
        <begin position="43"/>
        <end position="70"/>
    </location>
</feature>
<keyword evidence="12" id="KW-1185">Reference proteome</keyword>
<dbReference type="GO" id="GO:0005886">
    <property type="term" value="C:plasma membrane"/>
    <property type="evidence" value="ECO:0007669"/>
    <property type="project" value="UniProtKB-SubCell"/>
</dbReference>
<dbReference type="EMBL" id="PQVF01000001">
    <property type="protein sequence ID" value="POY39025.1"/>
    <property type="molecule type" value="Genomic_DNA"/>
</dbReference>
<dbReference type="InterPro" id="IPR006512">
    <property type="entry name" value="YidE_YbjL"/>
</dbReference>
<feature type="transmembrane region" description="Helical" evidence="8">
    <location>
        <begin position="504"/>
        <end position="524"/>
    </location>
</feature>
<reference evidence="11 12" key="1">
    <citation type="submission" date="2018-01" db="EMBL/GenBank/DDBJ databases">
        <authorList>
            <person name="Gaut B.S."/>
            <person name="Morton B.R."/>
            <person name="Clegg M.T."/>
            <person name="Duvall M.R."/>
        </authorList>
    </citation>
    <scope>NUCLEOTIDE SEQUENCE [LARGE SCALE GENOMIC DNA]</scope>
    <source>
        <strain evidence="11 12">HR-AV</strain>
    </source>
</reference>
<dbReference type="GO" id="GO:0006813">
    <property type="term" value="P:potassium ion transport"/>
    <property type="evidence" value="ECO:0007669"/>
    <property type="project" value="InterPro"/>
</dbReference>
<feature type="transmembrane region" description="Helical" evidence="8">
    <location>
        <begin position="91"/>
        <end position="114"/>
    </location>
</feature>
<evidence type="ECO:0000256" key="8">
    <source>
        <dbReference type="SAM" id="Phobius"/>
    </source>
</evidence>
<evidence type="ECO:0000259" key="9">
    <source>
        <dbReference type="Pfam" id="PF02080"/>
    </source>
</evidence>
<dbReference type="PANTHER" id="PTHR30445">
    <property type="entry name" value="K(+)_H(+) ANTIPORTER SUBUNIT KHTT"/>
    <property type="match status" value="1"/>
</dbReference>